<dbReference type="STRING" id="3469.A0A4Y7J7W7"/>
<organism evidence="2 3">
    <name type="scientific">Papaver somniferum</name>
    <name type="common">Opium poppy</name>
    <dbReference type="NCBI Taxonomy" id="3469"/>
    <lineage>
        <taxon>Eukaryota</taxon>
        <taxon>Viridiplantae</taxon>
        <taxon>Streptophyta</taxon>
        <taxon>Embryophyta</taxon>
        <taxon>Tracheophyta</taxon>
        <taxon>Spermatophyta</taxon>
        <taxon>Magnoliopsida</taxon>
        <taxon>Ranunculales</taxon>
        <taxon>Papaveraceae</taxon>
        <taxon>Papaveroideae</taxon>
        <taxon>Papaver</taxon>
    </lineage>
</organism>
<sequence length="363" mass="41688">MKEINKEIIKTIKVENDEIIDCYDIYRQPSLSHPLLCNHTIQMRPSSYPKGLKSNELGTLQLPQTWHKYGLYPDETVPIRRKGKNYNPTLLRKHQHPRISPYETQIISPSNSTNDNDEIHEYAIIEVHGNFLGAETKIIFWKQFTETNELSISQIWVADYEHNDINTIEVGWMVHQDLYGDNQTRFFIYWTTDGYMSSGCYNLICNGFVQTTSNISLGCSFSEVSTFNSSQKDAPFSIHKDESSGNWWVQVQGTPVGYYSSSLFTKLSKTTTTIQITNKQNRGQHTSTQMGSGHFPCEGGLKTSSYFNWVQVVDEDNMIKDPENITKWVTNPTCYDLEIDDDHYETNGYGFYFGGPGYNGKCQ</sequence>
<dbReference type="Proteomes" id="UP000316621">
    <property type="component" value="Chromosome 4"/>
</dbReference>
<dbReference type="PROSITE" id="PS52045">
    <property type="entry name" value="NEPROSIN_PEP_CD"/>
    <property type="match status" value="1"/>
</dbReference>
<dbReference type="InterPro" id="IPR004314">
    <property type="entry name" value="Neprosin"/>
</dbReference>
<dbReference type="Pfam" id="PF03080">
    <property type="entry name" value="Neprosin"/>
    <property type="match status" value="1"/>
</dbReference>
<dbReference type="PANTHER" id="PTHR31589">
    <property type="entry name" value="PROTEIN, PUTATIVE (DUF239)-RELATED-RELATED"/>
    <property type="match status" value="1"/>
</dbReference>
<dbReference type="AlphaFoldDB" id="A0A4Y7J7W7"/>
<name>A0A4Y7J7W7_PAPSO</name>
<protein>
    <recommendedName>
        <fullName evidence="1">Neprosin PEP catalytic domain-containing protein</fullName>
    </recommendedName>
</protein>
<evidence type="ECO:0000259" key="1">
    <source>
        <dbReference type="PROSITE" id="PS52045"/>
    </source>
</evidence>
<evidence type="ECO:0000313" key="2">
    <source>
        <dbReference type="EMBL" id="RZC57243.1"/>
    </source>
</evidence>
<keyword evidence="3" id="KW-1185">Reference proteome</keyword>
<accession>A0A4Y7J7W7</accession>
<gene>
    <name evidence="2" type="ORF">C5167_004547</name>
</gene>
<dbReference type="OMA" id="NDNDEIH"/>
<dbReference type="PANTHER" id="PTHR31589:SF221">
    <property type="entry name" value="LIGASE, PUTATIVE (DUF239)-RELATED"/>
    <property type="match status" value="1"/>
</dbReference>
<dbReference type="EMBL" id="CM010718">
    <property type="protein sequence ID" value="RZC57243.1"/>
    <property type="molecule type" value="Genomic_DNA"/>
</dbReference>
<proteinExistence type="predicted"/>
<reference evidence="2 3" key="1">
    <citation type="journal article" date="2018" name="Science">
        <title>The opium poppy genome and morphinan production.</title>
        <authorList>
            <person name="Guo L."/>
            <person name="Winzer T."/>
            <person name="Yang X."/>
            <person name="Li Y."/>
            <person name="Ning Z."/>
            <person name="He Z."/>
            <person name="Teodor R."/>
            <person name="Lu Y."/>
            <person name="Bowser T.A."/>
            <person name="Graham I.A."/>
            <person name="Ye K."/>
        </authorList>
    </citation>
    <scope>NUCLEOTIDE SEQUENCE [LARGE SCALE GENOMIC DNA]</scope>
    <source>
        <strain evidence="3">cv. HN1</strain>
        <tissue evidence="2">Leaves</tissue>
    </source>
</reference>
<dbReference type="Gramene" id="RZC57243">
    <property type="protein sequence ID" value="RZC57243"/>
    <property type="gene ID" value="C5167_004547"/>
</dbReference>
<dbReference type="Gene3D" id="3.90.1320.10">
    <property type="entry name" value="Outer-capsid protein sigma 3, large lobe"/>
    <property type="match status" value="1"/>
</dbReference>
<evidence type="ECO:0000313" key="3">
    <source>
        <dbReference type="Proteomes" id="UP000316621"/>
    </source>
</evidence>
<dbReference type="InterPro" id="IPR053168">
    <property type="entry name" value="Glutamic_endopeptidase"/>
</dbReference>
<dbReference type="InterPro" id="IPR025521">
    <property type="entry name" value="Neprosin_propep"/>
</dbReference>
<dbReference type="Pfam" id="PF14365">
    <property type="entry name" value="Neprosin_AP"/>
    <property type="match status" value="1"/>
</dbReference>
<feature type="domain" description="Neprosin PEP catalytic" evidence="1">
    <location>
        <begin position="112"/>
        <end position="363"/>
    </location>
</feature>